<sequence length="67" mass="7930">MLLEMRHLCCRANLNYLLLCVVPEVMFPWLRVCICASGFHRVISFLSVEFVLCILLLIRFFKLCSEY</sequence>
<dbReference type="EMBL" id="GBRH01257307">
    <property type="protein sequence ID" value="JAD40588.1"/>
    <property type="molecule type" value="Transcribed_RNA"/>
</dbReference>
<feature type="transmembrane region" description="Helical" evidence="1">
    <location>
        <begin position="12"/>
        <end position="30"/>
    </location>
</feature>
<accession>A0A0A8ZSF4</accession>
<keyword evidence="1" id="KW-0812">Transmembrane</keyword>
<keyword evidence="1" id="KW-0472">Membrane</keyword>
<name>A0A0A8ZSF4_ARUDO</name>
<feature type="transmembrane region" description="Helical" evidence="1">
    <location>
        <begin position="42"/>
        <end position="61"/>
    </location>
</feature>
<organism evidence="2">
    <name type="scientific">Arundo donax</name>
    <name type="common">Giant reed</name>
    <name type="synonym">Donax arundinaceus</name>
    <dbReference type="NCBI Taxonomy" id="35708"/>
    <lineage>
        <taxon>Eukaryota</taxon>
        <taxon>Viridiplantae</taxon>
        <taxon>Streptophyta</taxon>
        <taxon>Embryophyta</taxon>
        <taxon>Tracheophyta</taxon>
        <taxon>Spermatophyta</taxon>
        <taxon>Magnoliopsida</taxon>
        <taxon>Liliopsida</taxon>
        <taxon>Poales</taxon>
        <taxon>Poaceae</taxon>
        <taxon>PACMAD clade</taxon>
        <taxon>Arundinoideae</taxon>
        <taxon>Arundineae</taxon>
        <taxon>Arundo</taxon>
    </lineage>
</organism>
<reference evidence="2" key="1">
    <citation type="submission" date="2014-09" db="EMBL/GenBank/DDBJ databases">
        <authorList>
            <person name="Magalhaes I.L.F."/>
            <person name="Oliveira U."/>
            <person name="Santos F.R."/>
            <person name="Vidigal T.H.D.A."/>
            <person name="Brescovit A.D."/>
            <person name="Santos A.J."/>
        </authorList>
    </citation>
    <scope>NUCLEOTIDE SEQUENCE</scope>
    <source>
        <tissue evidence="2">Shoot tissue taken approximately 20 cm above the soil surface</tissue>
    </source>
</reference>
<evidence type="ECO:0000313" key="2">
    <source>
        <dbReference type="EMBL" id="JAD40588.1"/>
    </source>
</evidence>
<dbReference type="AlphaFoldDB" id="A0A0A8ZSF4"/>
<keyword evidence="1" id="KW-1133">Transmembrane helix</keyword>
<reference evidence="2" key="2">
    <citation type="journal article" date="2015" name="Data Brief">
        <title>Shoot transcriptome of the giant reed, Arundo donax.</title>
        <authorList>
            <person name="Barrero R.A."/>
            <person name="Guerrero F.D."/>
            <person name="Moolhuijzen P."/>
            <person name="Goolsby J.A."/>
            <person name="Tidwell J."/>
            <person name="Bellgard S.E."/>
            <person name="Bellgard M.I."/>
        </authorList>
    </citation>
    <scope>NUCLEOTIDE SEQUENCE</scope>
    <source>
        <tissue evidence="2">Shoot tissue taken approximately 20 cm above the soil surface</tissue>
    </source>
</reference>
<protein>
    <submittedName>
        <fullName evidence="2">Uncharacterized protein</fullName>
    </submittedName>
</protein>
<evidence type="ECO:0000256" key="1">
    <source>
        <dbReference type="SAM" id="Phobius"/>
    </source>
</evidence>
<proteinExistence type="predicted"/>